<accession>A0A1I7KCY5</accession>
<protein>
    <recommendedName>
        <fullName evidence="4">CobQ/CobB/MinD/ParA nucleotide binding domain-containing protein</fullName>
    </recommendedName>
</protein>
<evidence type="ECO:0000256" key="1">
    <source>
        <dbReference type="SAM" id="MobiDB-lite"/>
    </source>
</evidence>
<dbReference type="InterPro" id="IPR027417">
    <property type="entry name" value="P-loop_NTPase"/>
</dbReference>
<dbReference type="STRING" id="392015.SAMN05421543_11535"/>
<dbReference type="OrthoDB" id="2373729at2"/>
<dbReference type="RefSeq" id="WP_074953953.1">
    <property type="nucleotide sequence ID" value="NZ_FPBV01000015.1"/>
</dbReference>
<proteinExistence type="predicted"/>
<organism evidence="2 3">
    <name type="scientific">Alicyclobacillus macrosporangiidus</name>
    <dbReference type="NCBI Taxonomy" id="392015"/>
    <lineage>
        <taxon>Bacteria</taxon>
        <taxon>Bacillati</taxon>
        <taxon>Bacillota</taxon>
        <taxon>Bacilli</taxon>
        <taxon>Bacillales</taxon>
        <taxon>Alicyclobacillaceae</taxon>
        <taxon>Alicyclobacillus</taxon>
    </lineage>
</organism>
<evidence type="ECO:0008006" key="4">
    <source>
        <dbReference type="Google" id="ProtNLM"/>
    </source>
</evidence>
<name>A0A1I7KCY5_9BACL</name>
<evidence type="ECO:0000313" key="2">
    <source>
        <dbReference type="EMBL" id="SFU95210.1"/>
    </source>
</evidence>
<feature type="region of interest" description="Disordered" evidence="1">
    <location>
        <begin position="141"/>
        <end position="172"/>
    </location>
</feature>
<dbReference type="Proteomes" id="UP000183508">
    <property type="component" value="Unassembled WGS sequence"/>
</dbReference>
<gene>
    <name evidence="2" type="ORF">SAMN05421543_11535</name>
</gene>
<dbReference type="EMBL" id="FPBV01000015">
    <property type="protein sequence ID" value="SFU95210.1"/>
    <property type="molecule type" value="Genomic_DNA"/>
</dbReference>
<sequence>MAKLVIATGLDDLDEALRNRYKDLYTVQTVSYLQGLTVLPLDQGDVVILTRVLPDSGAGDAGFVAVVEHLRRRGVRIVFLDQSRPAGDPLVTALVHRGVYDLLLADEIVLEAVFERIDHPGTYGDVQAFVQMEDDLYKGQRSRKPLTWRKDAPESVEQSTEPQTAKRPAVRPGLRLSDWRARGPITKSAEPRARGPRVVTVSGLPGSGVSFVALHLARALVNRDITVLIEASDRPILTRWLHGPTDWDGANTWVHGGLSLNETWRLSDGLMVLPAQGCGPSLASVRKALRGIPDQVTVVIDARLSDLEDSVDVLVVPPDPEKVSLVSHLSPKLLVVNMAPNRLPVHPGEYAGAWSKTVVCTCPFLPDQSLAVIEGRALDGLEETGQVWMDALLTPALDSRP</sequence>
<reference evidence="3" key="1">
    <citation type="submission" date="2016-10" db="EMBL/GenBank/DDBJ databases">
        <authorList>
            <person name="Varghese N."/>
        </authorList>
    </citation>
    <scope>NUCLEOTIDE SEQUENCE [LARGE SCALE GENOMIC DNA]</scope>
    <source>
        <strain evidence="3">DSM 17980</strain>
    </source>
</reference>
<keyword evidence="3" id="KW-1185">Reference proteome</keyword>
<dbReference type="AlphaFoldDB" id="A0A1I7KCY5"/>
<evidence type="ECO:0000313" key="3">
    <source>
        <dbReference type="Proteomes" id="UP000183508"/>
    </source>
</evidence>
<dbReference type="SUPFAM" id="SSF52540">
    <property type="entry name" value="P-loop containing nucleoside triphosphate hydrolases"/>
    <property type="match status" value="1"/>
</dbReference>